<keyword evidence="6" id="KW-1185">Reference proteome</keyword>
<dbReference type="InterPro" id="IPR020449">
    <property type="entry name" value="Tscrpt_reg_AraC-type_HTH"/>
</dbReference>
<reference evidence="5" key="1">
    <citation type="submission" date="2020-12" db="EMBL/GenBank/DDBJ databases">
        <title>Prauserella sp. ASG 168, a novel actinomycete isolated from cave rock.</title>
        <authorList>
            <person name="Suriyachadkun C."/>
        </authorList>
    </citation>
    <scope>NUCLEOTIDE SEQUENCE</scope>
    <source>
        <strain evidence="5">ASG 168</strain>
    </source>
</reference>
<evidence type="ECO:0000256" key="2">
    <source>
        <dbReference type="ARBA" id="ARBA00023125"/>
    </source>
</evidence>
<evidence type="ECO:0000313" key="5">
    <source>
        <dbReference type="EMBL" id="MBK1788240.1"/>
    </source>
</evidence>
<dbReference type="InterPro" id="IPR032687">
    <property type="entry name" value="AraC-type_N"/>
</dbReference>
<keyword evidence="1" id="KW-0805">Transcription regulation</keyword>
<dbReference type="SMART" id="SM00342">
    <property type="entry name" value="HTH_ARAC"/>
    <property type="match status" value="1"/>
</dbReference>
<dbReference type="GO" id="GO:0000976">
    <property type="term" value="F:transcription cis-regulatory region binding"/>
    <property type="evidence" value="ECO:0007669"/>
    <property type="project" value="TreeGrafter"/>
</dbReference>
<dbReference type="AlphaFoldDB" id="A0A934QXP2"/>
<name>A0A934QXP2_9PSEU</name>
<dbReference type="InterPro" id="IPR009057">
    <property type="entry name" value="Homeodomain-like_sf"/>
</dbReference>
<dbReference type="PRINTS" id="PR00032">
    <property type="entry name" value="HTHARAC"/>
</dbReference>
<accession>A0A934QXP2</accession>
<keyword evidence="2" id="KW-0238">DNA-binding</keyword>
<dbReference type="Pfam" id="PF12833">
    <property type="entry name" value="HTH_18"/>
    <property type="match status" value="1"/>
</dbReference>
<evidence type="ECO:0000256" key="3">
    <source>
        <dbReference type="ARBA" id="ARBA00023163"/>
    </source>
</evidence>
<evidence type="ECO:0000313" key="6">
    <source>
        <dbReference type="Proteomes" id="UP000635245"/>
    </source>
</evidence>
<organism evidence="5 6">
    <name type="scientific">Prauserella cavernicola</name>
    <dbReference type="NCBI Taxonomy" id="2800127"/>
    <lineage>
        <taxon>Bacteria</taxon>
        <taxon>Bacillati</taxon>
        <taxon>Actinomycetota</taxon>
        <taxon>Actinomycetes</taxon>
        <taxon>Pseudonocardiales</taxon>
        <taxon>Pseudonocardiaceae</taxon>
        <taxon>Prauserella</taxon>
    </lineage>
</organism>
<dbReference type="EMBL" id="JAENJH010000009">
    <property type="protein sequence ID" value="MBK1788240.1"/>
    <property type="molecule type" value="Genomic_DNA"/>
</dbReference>
<dbReference type="RefSeq" id="WP_200323860.1">
    <property type="nucleotide sequence ID" value="NZ_JAENJH010000009.1"/>
</dbReference>
<dbReference type="PANTHER" id="PTHR47894">
    <property type="entry name" value="HTH-TYPE TRANSCRIPTIONAL REGULATOR GADX"/>
    <property type="match status" value="1"/>
</dbReference>
<dbReference type="Proteomes" id="UP000635245">
    <property type="component" value="Unassembled WGS sequence"/>
</dbReference>
<dbReference type="InterPro" id="IPR018060">
    <property type="entry name" value="HTH_AraC"/>
</dbReference>
<feature type="domain" description="HTH araC/xylS-type" evidence="4">
    <location>
        <begin position="236"/>
        <end position="337"/>
    </location>
</feature>
<dbReference type="GO" id="GO:0005829">
    <property type="term" value="C:cytosol"/>
    <property type="evidence" value="ECO:0007669"/>
    <property type="project" value="TreeGrafter"/>
</dbReference>
<dbReference type="SUPFAM" id="SSF46689">
    <property type="entry name" value="Homeodomain-like"/>
    <property type="match status" value="1"/>
</dbReference>
<proteinExistence type="predicted"/>
<evidence type="ECO:0000256" key="1">
    <source>
        <dbReference type="ARBA" id="ARBA00023015"/>
    </source>
</evidence>
<sequence length="347" mass="38570">MVGWDFTRGVASAALLAEFAGELGIAPGDVLRGSGLDETTLRDPLAHVEAHQELTVVRNLLRRAPSGDAALLGLAVGQRYHATSYGIWGYALTSSRTVHDAMELALRYVELTYVFCVPELRVEADAAHLYCRDDDVPSDVRSFLLARDIAAIFTLVREQVGAPLRAREVVLRLPGPRDVTPYREVLGLEPEFGHERTRVSFDRALLNQPMPQANEHTAALCERQCRELLARRRERTGVARLVRDELLAVDGLRSDMEQVAAGLSMTVRTLRRKLATEGATYRALLDEVREAYAEELLATQALSVEQVAYRLGYSEASSFIHAFTRWKGVSPREFRRRTGSGSPRGGR</sequence>
<dbReference type="PANTHER" id="PTHR47894:SF1">
    <property type="entry name" value="HTH-TYPE TRANSCRIPTIONAL REGULATOR VQSM"/>
    <property type="match status" value="1"/>
</dbReference>
<protein>
    <submittedName>
        <fullName evidence="5">AraC family transcriptional regulator</fullName>
    </submittedName>
</protein>
<dbReference type="GO" id="GO:0003700">
    <property type="term" value="F:DNA-binding transcription factor activity"/>
    <property type="evidence" value="ECO:0007669"/>
    <property type="project" value="InterPro"/>
</dbReference>
<gene>
    <name evidence="5" type="ORF">JHE00_28250</name>
</gene>
<dbReference type="PROSITE" id="PS01124">
    <property type="entry name" value="HTH_ARAC_FAMILY_2"/>
    <property type="match status" value="1"/>
</dbReference>
<evidence type="ECO:0000259" key="4">
    <source>
        <dbReference type="PROSITE" id="PS01124"/>
    </source>
</evidence>
<dbReference type="Gene3D" id="1.10.10.60">
    <property type="entry name" value="Homeodomain-like"/>
    <property type="match status" value="1"/>
</dbReference>
<comment type="caution">
    <text evidence="5">The sequence shown here is derived from an EMBL/GenBank/DDBJ whole genome shotgun (WGS) entry which is preliminary data.</text>
</comment>
<dbReference type="Pfam" id="PF12625">
    <property type="entry name" value="Arabinose_bd"/>
    <property type="match status" value="1"/>
</dbReference>
<keyword evidence="3" id="KW-0804">Transcription</keyword>